<evidence type="ECO:0000256" key="1">
    <source>
        <dbReference type="ARBA" id="ARBA00009998"/>
    </source>
</evidence>
<reference evidence="7" key="2">
    <citation type="submission" date="2022-06" db="EMBL/GenBank/DDBJ databases">
        <title>Isolation of gut microbiota from human fecal samples.</title>
        <authorList>
            <person name="Pamer E.G."/>
            <person name="Barat B."/>
            <person name="Waligurski E."/>
            <person name="Medina S."/>
            <person name="Paddock L."/>
            <person name="Mostad J."/>
        </authorList>
    </citation>
    <scope>NUCLEOTIDE SEQUENCE</scope>
    <source>
        <strain evidence="7">DFI.7.96</strain>
    </source>
</reference>
<evidence type="ECO:0000256" key="5">
    <source>
        <dbReference type="ARBA" id="ARBA00022839"/>
    </source>
</evidence>
<comment type="subunit">
    <text evidence="6">Heterooligomer composed of large and small subunits.</text>
</comment>
<dbReference type="EC" id="3.1.11.6" evidence="6"/>
<dbReference type="AlphaFoldDB" id="A0AAW5KAA3"/>
<evidence type="ECO:0000313" key="8">
    <source>
        <dbReference type="EMBL" id="MZL69502.1"/>
    </source>
</evidence>
<evidence type="ECO:0000256" key="4">
    <source>
        <dbReference type="ARBA" id="ARBA00022801"/>
    </source>
</evidence>
<dbReference type="GO" id="GO:0008855">
    <property type="term" value="F:exodeoxyribonuclease VII activity"/>
    <property type="evidence" value="ECO:0007669"/>
    <property type="project" value="UniProtKB-UniRule"/>
</dbReference>
<comment type="subcellular location">
    <subcellularLocation>
        <location evidence="6">Cytoplasm</location>
    </subcellularLocation>
</comment>
<evidence type="ECO:0000313" key="9">
    <source>
        <dbReference type="Proteomes" id="UP000474718"/>
    </source>
</evidence>
<dbReference type="GO" id="GO:0006308">
    <property type="term" value="P:DNA catabolic process"/>
    <property type="evidence" value="ECO:0007669"/>
    <property type="project" value="UniProtKB-UniRule"/>
</dbReference>
<evidence type="ECO:0000256" key="3">
    <source>
        <dbReference type="ARBA" id="ARBA00022722"/>
    </source>
</evidence>
<name>A0AAW5KAA3_9FIRM</name>
<dbReference type="GO" id="GO:0009318">
    <property type="term" value="C:exodeoxyribonuclease VII complex"/>
    <property type="evidence" value="ECO:0007669"/>
    <property type="project" value="UniProtKB-UniRule"/>
</dbReference>
<dbReference type="Proteomes" id="UP000474718">
    <property type="component" value="Unassembled WGS sequence"/>
</dbReference>
<dbReference type="PIRSF" id="PIRSF006488">
    <property type="entry name" value="Exonuc_VII_S"/>
    <property type="match status" value="1"/>
</dbReference>
<sequence length="70" mass="7679">MPTKKKASFEENYRALEQAIASLEGADLPLEEALSTYAKAAALLSDCYGQLKAARQTVEEIKLEGMDDEL</sequence>
<reference evidence="8 9" key="1">
    <citation type="journal article" date="2019" name="Nat. Med.">
        <title>A library of human gut bacterial isolates paired with longitudinal multiomics data enables mechanistic microbiome research.</title>
        <authorList>
            <person name="Poyet M."/>
            <person name="Groussin M."/>
            <person name="Gibbons S.M."/>
            <person name="Avila-Pacheco J."/>
            <person name="Jiang X."/>
            <person name="Kearney S.M."/>
            <person name="Perrotta A.R."/>
            <person name="Berdy B."/>
            <person name="Zhao S."/>
            <person name="Lieberman T.D."/>
            <person name="Swanson P.K."/>
            <person name="Smith M."/>
            <person name="Roesemann S."/>
            <person name="Alexander J.E."/>
            <person name="Rich S.A."/>
            <person name="Livny J."/>
            <person name="Vlamakis H."/>
            <person name="Clish C."/>
            <person name="Bullock K."/>
            <person name="Deik A."/>
            <person name="Scott J."/>
            <person name="Pierce K.A."/>
            <person name="Xavier R.J."/>
            <person name="Alm E.J."/>
        </authorList>
    </citation>
    <scope>NUCLEOTIDE SEQUENCE [LARGE SCALE GENOMIC DNA]</scope>
    <source>
        <strain evidence="8 9">BIOML-A2</strain>
    </source>
</reference>
<dbReference type="InterPro" id="IPR003761">
    <property type="entry name" value="Exonuc_VII_S"/>
</dbReference>
<dbReference type="NCBIfam" id="TIGR01280">
    <property type="entry name" value="xseB"/>
    <property type="match status" value="1"/>
</dbReference>
<dbReference type="Proteomes" id="UP001205063">
    <property type="component" value="Unassembled WGS sequence"/>
</dbReference>
<keyword evidence="2 6" id="KW-0963">Cytoplasm</keyword>
<proteinExistence type="inferred from homology"/>
<dbReference type="InterPro" id="IPR037004">
    <property type="entry name" value="Exonuc_VII_ssu_sf"/>
</dbReference>
<dbReference type="Gene3D" id="1.10.287.1040">
    <property type="entry name" value="Exonuclease VII, small subunit"/>
    <property type="match status" value="1"/>
</dbReference>
<dbReference type="EMBL" id="WWVX01000004">
    <property type="protein sequence ID" value="MZL69502.1"/>
    <property type="molecule type" value="Genomic_DNA"/>
</dbReference>
<keyword evidence="5 6" id="KW-0269">Exonuclease</keyword>
<dbReference type="PANTHER" id="PTHR34137:SF1">
    <property type="entry name" value="EXODEOXYRIBONUCLEASE 7 SMALL SUBUNIT"/>
    <property type="match status" value="1"/>
</dbReference>
<dbReference type="HAMAP" id="MF_00337">
    <property type="entry name" value="Exonuc_7_S"/>
    <property type="match status" value="1"/>
</dbReference>
<accession>A0AAW5KAA3</accession>
<gene>
    <name evidence="6 7" type="primary">xseB</name>
    <name evidence="8" type="ORF">GT747_06985</name>
    <name evidence="7" type="ORF">NE646_04480</name>
</gene>
<evidence type="ECO:0000313" key="10">
    <source>
        <dbReference type="Proteomes" id="UP001205063"/>
    </source>
</evidence>
<comment type="function">
    <text evidence="6">Bidirectionally degrades single-stranded DNA into large acid-insoluble oligonucleotides, which are then degraded further into small acid-soluble oligonucleotides.</text>
</comment>
<comment type="catalytic activity">
    <reaction evidence="6">
        <text>Exonucleolytic cleavage in either 5'- to 3'- or 3'- to 5'-direction to yield nucleoside 5'-phosphates.</text>
        <dbReference type="EC" id="3.1.11.6"/>
    </reaction>
</comment>
<comment type="caution">
    <text evidence="7">The sequence shown here is derived from an EMBL/GenBank/DDBJ whole genome shotgun (WGS) entry which is preliminary data.</text>
</comment>
<evidence type="ECO:0000256" key="2">
    <source>
        <dbReference type="ARBA" id="ARBA00022490"/>
    </source>
</evidence>
<dbReference type="Pfam" id="PF02609">
    <property type="entry name" value="Exonuc_VII_S"/>
    <property type="match status" value="1"/>
</dbReference>
<dbReference type="SUPFAM" id="SSF116842">
    <property type="entry name" value="XseB-like"/>
    <property type="match status" value="1"/>
</dbReference>
<protein>
    <recommendedName>
        <fullName evidence="6">Exodeoxyribonuclease 7 small subunit</fullName>
        <ecNumber evidence="6">3.1.11.6</ecNumber>
    </recommendedName>
    <alternativeName>
        <fullName evidence="6">Exodeoxyribonuclease VII small subunit</fullName>
        <shortName evidence="6">Exonuclease VII small subunit</shortName>
    </alternativeName>
</protein>
<keyword evidence="9" id="KW-1185">Reference proteome</keyword>
<organism evidence="7 10">
    <name type="scientific">Bittarella massiliensis</name>
    <name type="common">ex Durand et al. 2017</name>
    <dbReference type="NCBI Taxonomy" id="1720313"/>
    <lineage>
        <taxon>Bacteria</taxon>
        <taxon>Bacillati</taxon>
        <taxon>Bacillota</taxon>
        <taxon>Clostridia</taxon>
        <taxon>Eubacteriales</taxon>
        <taxon>Oscillospiraceae</taxon>
        <taxon>Bittarella (ex Durand et al. 2017)</taxon>
    </lineage>
</organism>
<evidence type="ECO:0000313" key="7">
    <source>
        <dbReference type="EMBL" id="MCQ4948927.1"/>
    </source>
</evidence>
<evidence type="ECO:0000256" key="6">
    <source>
        <dbReference type="HAMAP-Rule" id="MF_00337"/>
    </source>
</evidence>
<dbReference type="GO" id="GO:0005829">
    <property type="term" value="C:cytosol"/>
    <property type="evidence" value="ECO:0007669"/>
    <property type="project" value="TreeGrafter"/>
</dbReference>
<comment type="similarity">
    <text evidence="1 6">Belongs to the XseB family.</text>
</comment>
<dbReference type="PANTHER" id="PTHR34137">
    <property type="entry name" value="EXODEOXYRIBONUCLEASE 7 SMALL SUBUNIT"/>
    <property type="match status" value="1"/>
</dbReference>
<dbReference type="RefSeq" id="WP_021659123.1">
    <property type="nucleotide sequence ID" value="NZ_FQVY01000001.1"/>
</dbReference>
<keyword evidence="3 6" id="KW-0540">Nuclease</keyword>
<keyword evidence="4 6" id="KW-0378">Hydrolase</keyword>
<dbReference type="EMBL" id="JANGAB010000002">
    <property type="protein sequence ID" value="MCQ4948927.1"/>
    <property type="molecule type" value="Genomic_DNA"/>
</dbReference>